<accession>A0A1H2C625</accession>
<keyword evidence="2" id="KW-1185">Reference proteome</keyword>
<dbReference type="AlphaFoldDB" id="A0A1H2C625"/>
<organism evidence="1 2">
    <name type="scientific">Mucilaginibacter mallensis</name>
    <dbReference type="NCBI Taxonomy" id="652787"/>
    <lineage>
        <taxon>Bacteria</taxon>
        <taxon>Pseudomonadati</taxon>
        <taxon>Bacteroidota</taxon>
        <taxon>Sphingobacteriia</taxon>
        <taxon>Sphingobacteriales</taxon>
        <taxon>Sphingobacteriaceae</taxon>
        <taxon>Mucilaginibacter</taxon>
    </lineage>
</organism>
<dbReference type="RefSeq" id="WP_157682330.1">
    <property type="nucleotide sequence ID" value="NZ_LT629740.1"/>
</dbReference>
<dbReference type="EMBL" id="LT629740">
    <property type="protein sequence ID" value="SDT65759.1"/>
    <property type="molecule type" value="Genomic_DNA"/>
</dbReference>
<evidence type="ECO:0000313" key="1">
    <source>
        <dbReference type="EMBL" id="SDT65759.1"/>
    </source>
</evidence>
<sequence>MNIENPAALHFIMQDDLFFLNSDKNLYNNKVVADEVPVAQAVSVPPVAIAPVVEIAASEKPVEFKYHGKNNKNFLVLVHYPALEFIHETHLIALDNILKRKGFELQDVAIFNIAKYDAVNLETLTTYFKPQKMLILGKSALPQGIVPLALNVPQQVAGFAALYSFSFDEMMDNNDYKKAFWEQMKGL</sequence>
<dbReference type="STRING" id="652787.SAMN05216490_4652"/>
<dbReference type="Proteomes" id="UP000199679">
    <property type="component" value="Chromosome I"/>
</dbReference>
<proteinExistence type="predicted"/>
<evidence type="ECO:0000313" key="2">
    <source>
        <dbReference type="Proteomes" id="UP000199679"/>
    </source>
</evidence>
<gene>
    <name evidence="1" type="ORF">SAMN05216490_4652</name>
</gene>
<reference evidence="1 2" key="1">
    <citation type="submission" date="2016-10" db="EMBL/GenBank/DDBJ databases">
        <authorList>
            <person name="de Groot N.N."/>
        </authorList>
    </citation>
    <scope>NUCLEOTIDE SEQUENCE [LARGE SCALE GENOMIC DNA]</scope>
    <source>
        <strain evidence="1 2">MP1X4</strain>
    </source>
</reference>
<name>A0A1H2C625_MUCMA</name>
<dbReference type="OrthoDB" id="797407at2"/>
<protein>
    <submittedName>
        <fullName evidence="1">Uncharacterized protein</fullName>
    </submittedName>
</protein>